<proteinExistence type="predicted"/>
<evidence type="ECO:0000313" key="3">
    <source>
        <dbReference type="Proteomes" id="UP001299283"/>
    </source>
</evidence>
<dbReference type="Gene3D" id="3.10.620.30">
    <property type="match status" value="1"/>
</dbReference>
<dbReference type="Pfam" id="PF01841">
    <property type="entry name" value="Transglut_core"/>
    <property type="match status" value="1"/>
</dbReference>
<comment type="caution">
    <text evidence="2">The sequence shown here is derived from an EMBL/GenBank/DDBJ whole genome shotgun (WGS) entry which is preliminary data.</text>
</comment>
<sequence>MSASFETAVPAAFLGEDEFIQCSEPAIRSLARELRQSATDDVSYAKAAFEWVRDQVRHSWDVADPRVTLTASEVLEHRVGLCYAKSHLLAALLRGEGIPTGLCYQRLVDGEGHVLHGLVAVHLRGAWHRQDARGNKDGVDAQFCIGAEKLAWPVDDSVGEVDYPQLFASPVRSVVDALRAATDVLELCDGGLPTGLDGPR</sequence>
<feature type="domain" description="Transglutaminase-like" evidence="1">
    <location>
        <begin position="28"/>
        <end position="131"/>
    </location>
</feature>
<dbReference type="EMBL" id="JAYJJQ010000022">
    <property type="protein sequence ID" value="MEB3071204.1"/>
    <property type="molecule type" value="Genomic_DNA"/>
</dbReference>
<gene>
    <name evidence="2" type="ORF">K5L39_18640</name>
</gene>
<protein>
    <submittedName>
        <fullName evidence="2">Transglutaminase family protein</fullName>
    </submittedName>
</protein>
<dbReference type="RefSeq" id="WP_225398051.1">
    <property type="nucleotide sequence ID" value="NZ_JAYJJQ010000022.1"/>
</dbReference>
<keyword evidence="3" id="KW-1185">Reference proteome</keyword>
<dbReference type="SUPFAM" id="SSF54001">
    <property type="entry name" value="Cysteine proteinases"/>
    <property type="match status" value="1"/>
</dbReference>
<dbReference type="Proteomes" id="UP001299283">
    <property type="component" value="Unassembled WGS sequence"/>
</dbReference>
<dbReference type="InterPro" id="IPR038765">
    <property type="entry name" value="Papain-like_cys_pep_sf"/>
</dbReference>
<organism evidence="2 3">
    <name type="scientific">[Mycobacterium] vasticus</name>
    <dbReference type="NCBI Taxonomy" id="2875777"/>
    <lineage>
        <taxon>Bacteria</taxon>
        <taxon>Bacillati</taxon>
        <taxon>Actinomycetota</taxon>
        <taxon>Actinomycetes</taxon>
        <taxon>Mycobacteriales</taxon>
        <taxon>Mycobacteriaceae</taxon>
        <taxon>Mycolicibacter</taxon>
    </lineage>
</organism>
<dbReference type="InterPro" id="IPR002931">
    <property type="entry name" value="Transglutaminase-like"/>
</dbReference>
<name>A0ABU5Z3N3_9MYCO</name>
<accession>A0ABU5Z3N3</accession>
<dbReference type="PANTHER" id="PTHR33490">
    <property type="entry name" value="BLR5614 PROTEIN-RELATED"/>
    <property type="match status" value="1"/>
</dbReference>
<reference evidence="2 3" key="1">
    <citation type="submission" date="2023-12" db="EMBL/GenBank/DDBJ databases">
        <title>Description of new species of Mycobacterium terrae complex isolated from sewage at the Sao Paulo Zoological Park Foundation in Brazil.</title>
        <authorList>
            <person name="Romagnoli C.L."/>
            <person name="Conceicao E.C."/>
            <person name="Machado E."/>
            <person name="Barreto L.B.P.F."/>
            <person name="Sharma A."/>
            <person name="Silva N.M."/>
            <person name="Marques L.E."/>
            <person name="Juliana M.A."/>
            <person name="Lourenco M.C.S."/>
            <person name="Digiampietri L.A."/>
            <person name="Suffys P.N."/>
            <person name="Viana-Niero C."/>
        </authorList>
    </citation>
    <scope>NUCLEOTIDE SEQUENCE [LARGE SCALE GENOMIC DNA]</scope>
    <source>
        <strain evidence="2 3">MYC017</strain>
    </source>
</reference>
<dbReference type="PANTHER" id="PTHR33490:SF3">
    <property type="entry name" value="CONSERVED INTEGRAL MEMBRANE PROTEIN"/>
    <property type="match status" value="1"/>
</dbReference>
<evidence type="ECO:0000259" key="1">
    <source>
        <dbReference type="Pfam" id="PF01841"/>
    </source>
</evidence>
<evidence type="ECO:0000313" key="2">
    <source>
        <dbReference type="EMBL" id="MEB3071204.1"/>
    </source>
</evidence>